<name>A0A3P7LUH5_STRVU</name>
<reference evidence="2 3" key="1">
    <citation type="submission" date="2018-11" db="EMBL/GenBank/DDBJ databases">
        <authorList>
            <consortium name="Pathogen Informatics"/>
        </authorList>
    </citation>
    <scope>NUCLEOTIDE SEQUENCE [LARGE SCALE GENOMIC DNA]</scope>
</reference>
<protein>
    <submittedName>
        <fullName evidence="2">Uncharacterized protein</fullName>
    </submittedName>
</protein>
<evidence type="ECO:0000256" key="1">
    <source>
        <dbReference type="SAM" id="MobiDB-lite"/>
    </source>
</evidence>
<keyword evidence="3" id="KW-1185">Reference proteome</keyword>
<accession>A0A3P7LUH5</accession>
<gene>
    <name evidence="2" type="ORF">SVUK_LOCUS17766</name>
</gene>
<organism evidence="2 3">
    <name type="scientific">Strongylus vulgaris</name>
    <name type="common">Blood worm</name>
    <dbReference type="NCBI Taxonomy" id="40348"/>
    <lineage>
        <taxon>Eukaryota</taxon>
        <taxon>Metazoa</taxon>
        <taxon>Ecdysozoa</taxon>
        <taxon>Nematoda</taxon>
        <taxon>Chromadorea</taxon>
        <taxon>Rhabditida</taxon>
        <taxon>Rhabditina</taxon>
        <taxon>Rhabditomorpha</taxon>
        <taxon>Strongyloidea</taxon>
        <taxon>Strongylidae</taxon>
        <taxon>Strongylus</taxon>
    </lineage>
</organism>
<evidence type="ECO:0000313" key="2">
    <source>
        <dbReference type="EMBL" id="VDM82768.1"/>
    </source>
</evidence>
<dbReference type="EMBL" id="UYYB01119304">
    <property type="protein sequence ID" value="VDM82768.1"/>
    <property type="molecule type" value="Genomic_DNA"/>
</dbReference>
<evidence type="ECO:0000313" key="3">
    <source>
        <dbReference type="Proteomes" id="UP000270094"/>
    </source>
</evidence>
<sequence length="75" mass="8380">MVLEGSPNAETSSYIYLGRSMNMENNRPLKEATDQLTDPELRDHLLDSTVLPTSITGQRRGHRGTSEALRTTYGE</sequence>
<dbReference type="Proteomes" id="UP000270094">
    <property type="component" value="Unassembled WGS sequence"/>
</dbReference>
<feature type="region of interest" description="Disordered" evidence="1">
    <location>
        <begin position="50"/>
        <end position="75"/>
    </location>
</feature>
<proteinExistence type="predicted"/>
<dbReference type="AlphaFoldDB" id="A0A3P7LUH5"/>